<feature type="compositionally biased region" description="Low complexity" evidence="1">
    <location>
        <begin position="17"/>
        <end position="37"/>
    </location>
</feature>
<protein>
    <submittedName>
        <fullName evidence="2">Uncharacterized protein</fullName>
    </submittedName>
</protein>
<name>G7VE69_9CREN</name>
<feature type="region of interest" description="Disordered" evidence="1">
    <location>
        <begin position="17"/>
        <end position="46"/>
    </location>
</feature>
<proteinExistence type="predicted"/>
<dbReference type="AlphaFoldDB" id="G7VE69"/>
<evidence type="ECO:0000313" key="2">
    <source>
        <dbReference type="EMBL" id="AET32842.1"/>
    </source>
</evidence>
<dbReference type="EMBL" id="CP003098">
    <property type="protein sequence ID" value="AET32842.1"/>
    <property type="molecule type" value="Genomic_DNA"/>
</dbReference>
<dbReference type="Proteomes" id="UP000005867">
    <property type="component" value="Chromosome"/>
</dbReference>
<evidence type="ECO:0000256" key="1">
    <source>
        <dbReference type="SAM" id="MobiDB-lite"/>
    </source>
</evidence>
<sequence length="46" mass="5132">MLERITAAVLLAVAAAPYTQRQTSGSRPSRPSTTPSRRNTRRYRDA</sequence>
<dbReference type="GeneID" id="43500892"/>
<reference evidence="2 3" key="1">
    <citation type="journal article" date="2012" name="J. Bacteriol.">
        <title>Complete genome sequence of strain 1860, a crenarchaeon of the genus pyrobaculum able to grow with various electron acceptors.</title>
        <authorList>
            <person name="Mardanov A.V."/>
            <person name="Gumerov V.M."/>
            <person name="Slobodkina G.B."/>
            <person name="Beletsky A.V."/>
            <person name="Bonch-Osmolovskaya E.A."/>
            <person name="Ravin N.V."/>
            <person name="Skryabin K.G."/>
        </authorList>
    </citation>
    <scope>NUCLEOTIDE SEQUENCE [LARGE SCALE GENOMIC DNA]</scope>
    <source>
        <strain evidence="2 3">1860</strain>
    </source>
</reference>
<organism evidence="2 3">
    <name type="scientific">Pyrobaculum ferrireducens</name>
    <dbReference type="NCBI Taxonomy" id="1104324"/>
    <lineage>
        <taxon>Archaea</taxon>
        <taxon>Thermoproteota</taxon>
        <taxon>Thermoprotei</taxon>
        <taxon>Thermoproteales</taxon>
        <taxon>Thermoproteaceae</taxon>
        <taxon>Pyrobaculum</taxon>
    </lineage>
</organism>
<evidence type="ECO:0000313" key="3">
    <source>
        <dbReference type="Proteomes" id="UP000005867"/>
    </source>
</evidence>
<dbReference type="BioCyc" id="PSP1104324:GJSN-1392-MONOMER"/>
<dbReference type="KEGG" id="pyr:P186_1415"/>
<keyword evidence="3" id="KW-1185">Reference proteome</keyword>
<gene>
    <name evidence="2" type="ORF">P186_1415</name>
</gene>
<dbReference type="RefSeq" id="WP_014288668.1">
    <property type="nucleotide sequence ID" value="NC_016645.1"/>
</dbReference>
<dbReference type="HOGENOM" id="CLU_3178727_0_0_2"/>
<accession>G7VE69</accession>